<feature type="region of interest" description="Disordered" evidence="1">
    <location>
        <begin position="252"/>
        <end position="288"/>
    </location>
</feature>
<feature type="region of interest" description="Disordered" evidence="1">
    <location>
        <begin position="514"/>
        <end position="537"/>
    </location>
</feature>
<feature type="region of interest" description="Disordered" evidence="1">
    <location>
        <begin position="367"/>
        <end position="408"/>
    </location>
</feature>
<feature type="compositionally biased region" description="Low complexity" evidence="1">
    <location>
        <begin position="181"/>
        <end position="190"/>
    </location>
</feature>
<dbReference type="KEGG" id="lmat:92517722"/>
<protein>
    <submittedName>
        <fullName evidence="2">Uncharacterized protein</fullName>
    </submittedName>
</protein>
<feature type="compositionally biased region" description="Basic and acidic residues" evidence="1">
    <location>
        <begin position="430"/>
        <end position="448"/>
    </location>
</feature>
<feature type="compositionally biased region" description="Low complexity" evidence="1">
    <location>
        <begin position="115"/>
        <end position="129"/>
    </location>
</feature>
<feature type="region of interest" description="Disordered" evidence="1">
    <location>
        <begin position="1"/>
        <end position="22"/>
    </location>
</feature>
<keyword evidence="3" id="KW-1185">Reference proteome</keyword>
<evidence type="ECO:0000313" key="3">
    <source>
        <dbReference type="Proteomes" id="UP000673552"/>
    </source>
</evidence>
<dbReference type="Proteomes" id="UP000673552">
    <property type="component" value="Unassembled WGS sequence"/>
</dbReference>
<reference evidence="3" key="1">
    <citation type="journal article" date="2021" name="Microbiol. Resour. Announc.">
        <title>LGAAP: Leishmaniinae Genome Assembly and Annotation Pipeline.</title>
        <authorList>
            <person name="Almutairi H."/>
            <person name="Urbaniak M.D."/>
            <person name="Bates M.D."/>
            <person name="Jariyapan N."/>
            <person name="Kwakye-Nuako G."/>
            <person name="Thomaz-Soccol V."/>
            <person name="Al-Salem W.S."/>
            <person name="Dillon R.J."/>
            <person name="Bates P.A."/>
            <person name="Gatherer D."/>
        </authorList>
    </citation>
    <scope>NUCLEOTIDE SEQUENCE [LARGE SCALE GENOMIC DNA]</scope>
</reference>
<feature type="region of interest" description="Disordered" evidence="1">
    <location>
        <begin position="104"/>
        <end position="196"/>
    </location>
</feature>
<feature type="compositionally biased region" description="Basic and acidic residues" evidence="1">
    <location>
        <begin position="378"/>
        <end position="392"/>
    </location>
</feature>
<evidence type="ECO:0000313" key="2">
    <source>
        <dbReference type="EMBL" id="KAG5484485.1"/>
    </source>
</evidence>
<evidence type="ECO:0000256" key="1">
    <source>
        <dbReference type="SAM" id="MobiDB-lite"/>
    </source>
</evidence>
<dbReference type="AlphaFoldDB" id="A0A836HHZ0"/>
<dbReference type="EMBL" id="JAFEUZ010000012">
    <property type="protein sequence ID" value="KAG5484485.1"/>
    <property type="molecule type" value="Genomic_DNA"/>
</dbReference>
<organism evidence="2 3">
    <name type="scientific">Leishmania martiniquensis</name>
    <dbReference type="NCBI Taxonomy" id="1580590"/>
    <lineage>
        <taxon>Eukaryota</taxon>
        <taxon>Discoba</taxon>
        <taxon>Euglenozoa</taxon>
        <taxon>Kinetoplastea</taxon>
        <taxon>Metakinetoplastina</taxon>
        <taxon>Trypanosomatida</taxon>
        <taxon>Trypanosomatidae</taxon>
        <taxon>Leishmaniinae</taxon>
        <taxon>Leishmania</taxon>
    </lineage>
</organism>
<feature type="compositionally biased region" description="Polar residues" evidence="1">
    <location>
        <begin position="367"/>
        <end position="377"/>
    </location>
</feature>
<dbReference type="OrthoDB" id="265574at2759"/>
<comment type="caution">
    <text evidence="2">The sequence shown here is derived from an EMBL/GenBank/DDBJ whole genome shotgun (WGS) entry which is preliminary data.</text>
</comment>
<dbReference type="RefSeq" id="XP_067180423.1">
    <property type="nucleotide sequence ID" value="XM_067325210.1"/>
</dbReference>
<accession>A0A836HHZ0</accession>
<proteinExistence type="predicted"/>
<dbReference type="GeneID" id="92517722"/>
<feature type="compositionally biased region" description="Pro residues" evidence="1">
    <location>
        <begin position="393"/>
        <end position="402"/>
    </location>
</feature>
<sequence>MATCESPFCATTPPSPVPSTAHRFDAAGGRAASVMTDAARTPTDAAKMSLPRPSAALTAAKAIGGATQVEFVPSHPHSHQQQQQQRQPCAHGLLDPLFLTEIDQNVPSRNDPRTSLSGDAAGASAKGAARVSPRVEGVRLTRGRPMRRSRSAFDVQHECRLRTPAGNGIGSGKAADGTQGRRQPSSSPSSSRRDTADCVPSVEACASAAAVTAVGKVITTAAAKAAAAEAKRRFPAEKRRSLLPAWVARWTSTSRKEAAPPASSRTATQRVGDVTSPSSFSFLPSPPVGENGDAPEVTYVLGCKSVLLPGESVATASSTNSSTVSVHVCESQEGVVDEVKSTAATSITTVKAAAKLLASLIVRRSPLSATSPSSTFRTTDDATDAERREAMEPHPPTMPPPIIEEVSGRVGKDVTGAYDSDMGDRKTIAVRARGEADRQPRTADEEPTLRTSSTNRHTRHRRWPVRLLAVPLWLCDSSAVCVSISKALCGAVACSWPALLTLCPCASARTEQRSVQAPPTVSASESTGPEKPASRRRRPFAFTSPALYMSPPRSYRAYAPLSLSTKVTTMLCCTERDLAPRPFPDICSSSTFGQHCAVPPSLNIGSTMPPVPLMLHPAPPPPPLGDSTSVGPTCAGHFTRDESPPTDAARESTVPPSRDLWRLARCYAHFERAVEQRGDDGVWPARDFSSPLACKSANLVTAASVAAGDTESRLDDDGDGGVARPLAAFTFDSTPSTTGVHAPPSPRLASTFPFSPVSAVLRSEKEDDVFTTAVMWALEQMSNGP</sequence>
<feature type="compositionally biased region" description="Basic residues" evidence="1">
    <location>
        <begin position="141"/>
        <end position="150"/>
    </location>
</feature>
<name>A0A836HHZ0_9TRYP</name>
<feature type="region of interest" description="Disordered" evidence="1">
    <location>
        <begin position="430"/>
        <end position="457"/>
    </location>
</feature>
<reference evidence="3" key="2">
    <citation type="journal article" date="2021" name="Sci. Data">
        <title>Chromosome-scale genome sequencing, assembly and annotation of six genomes from subfamily Leishmaniinae.</title>
        <authorList>
            <person name="Almutairi H."/>
            <person name="Urbaniak M.D."/>
            <person name="Bates M.D."/>
            <person name="Jariyapan N."/>
            <person name="Kwakye-Nuako G."/>
            <person name="Thomaz Soccol V."/>
            <person name="Al-Salem W.S."/>
            <person name="Dillon R.J."/>
            <person name="Bates P.A."/>
            <person name="Gatherer D."/>
        </authorList>
    </citation>
    <scope>NUCLEOTIDE SEQUENCE [LARGE SCALE GENOMIC DNA]</scope>
</reference>
<gene>
    <name evidence="2" type="ORF">LSCM1_07855</name>
</gene>
<feature type="compositionally biased region" description="Polar residues" evidence="1">
    <location>
        <begin position="514"/>
        <end position="527"/>
    </location>
</feature>